<comment type="similarity">
    <text evidence="1 5 6">Belongs to the universal ribosomal protein uL5 family.</text>
</comment>
<evidence type="ECO:0000256" key="4">
    <source>
        <dbReference type="ARBA" id="ARBA00035245"/>
    </source>
</evidence>
<dbReference type="SUPFAM" id="SSF55282">
    <property type="entry name" value="RL5-like"/>
    <property type="match status" value="1"/>
</dbReference>
<dbReference type="InterPro" id="IPR020930">
    <property type="entry name" value="Ribosomal_uL5_bac-type"/>
</dbReference>
<comment type="function">
    <text evidence="5">This is 1 of the proteins that bind and probably mediate the attachment of the 5S RNA into the large ribosomal subunit, where it forms part of the central protuberance. In the 70S ribosome it contacts protein S13 of the 30S subunit (bridge B1b), connecting the 2 subunits; this bridge is implicated in subunit movement. Contacts the P site tRNA; the 5S rRNA and some of its associated proteins might help stabilize positioning of ribosome-bound tRNAs.</text>
</comment>
<comment type="caution">
    <text evidence="9">The sequence shown here is derived from an EMBL/GenBank/DDBJ whole genome shotgun (WGS) entry which is preliminary data.</text>
</comment>
<comment type="subunit">
    <text evidence="5">Part of the 50S ribosomal subunit; part of the 5S rRNA/L5/L18/L25 subcomplex. Contacts the 5S rRNA and the P site tRNA. Forms a bridge to the 30S subunit in the 70S ribosome.</text>
</comment>
<dbReference type="PANTHER" id="PTHR11994">
    <property type="entry name" value="60S RIBOSOMAL PROTEIN L11-RELATED"/>
    <property type="match status" value="1"/>
</dbReference>
<evidence type="ECO:0000256" key="1">
    <source>
        <dbReference type="ARBA" id="ARBA00008553"/>
    </source>
</evidence>
<dbReference type="Pfam" id="PF00673">
    <property type="entry name" value="Ribosomal_L5_C"/>
    <property type="match status" value="1"/>
</dbReference>
<dbReference type="Pfam" id="PF00281">
    <property type="entry name" value="Ribosomal_L5"/>
    <property type="match status" value="1"/>
</dbReference>
<keyword evidence="5" id="KW-0694">RNA-binding</keyword>
<dbReference type="GO" id="GO:0019843">
    <property type="term" value="F:rRNA binding"/>
    <property type="evidence" value="ECO:0007669"/>
    <property type="project" value="UniProtKB-UniRule"/>
</dbReference>
<dbReference type="GO" id="GO:0005840">
    <property type="term" value="C:ribosome"/>
    <property type="evidence" value="ECO:0007669"/>
    <property type="project" value="UniProtKB-KW"/>
</dbReference>
<dbReference type="InterPro" id="IPR022803">
    <property type="entry name" value="Ribosomal_uL5_dom_sf"/>
</dbReference>
<name>A0A2H0RLX8_9BACT</name>
<keyword evidence="5" id="KW-0699">rRNA-binding</keyword>
<evidence type="ECO:0000313" key="10">
    <source>
        <dbReference type="Proteomes" id="UP000230084"/>
    </source>
</evidence>
<reference evidence="9 10" key="1">
    <citation type="submission" date="2017-09" db="EMBL/GenBank/DDBJ databases">
        <title>Depth-based differentiation of microbial function through sediment-hosted aquifers and enrichment of novel symbionts in the deep terrestrial subsurface.</title>
        <authorList>
            <person name="Probst A.J."/>
            <person name="Ladd B."/>
            <person name="Jarett J.K."/>
            <person name="Geller-Mcgrath D.E."/>
            <person name="Sieber C.M."/>
            <person name="Emerson J.B."/>
            <person name="Anantharaman K."/>
            <person name="Thomas B.C."/>
            <person name="Malmstrom R."/>
            <person name="Stieglmeier M."/>
            <person name="Klingl A."/>
            <person name="Woyke T."/>
            <person name="Ryan C.M."/>
            <person name="Banfield J.F."/>
        </authorList>
    </citation>
    <scope>NUCLEOTIDE SEQUENCE [LARGE SCALE GENOMIC DNA]</scope>
    <source>
        <strain evidence="9">CG10_big_fil_rev_8_21_14_0_10_50_16</strain>
    </source>
</reference>
<dbReference type="PROSITE" id="PS00358">
    <property type="entry name" value="RIBOSOMAL_L5"/>
    <property type="match status" value="1"/>
</dbReference>
<dbReference type="GO" id="GO:0003735">
    <property type="term" value="F:structural constituent of ribosome"/>
    <property type="evidence" value="ECO:0007669"/>
    <property type="project" value="InterPro"/>
</dbReference>
<evidence type="ECO:0000256" key="2">
    <source>
        <dbReference type="ARBA" id="ARBA00022980"/>
    </source>
</evidence>
<dbReference type="InterPro" id="IPR002132">
    <property type="entry name" value="Ribosomal_uL5"/>
</dbReference>
<dbReference type="FunFam" id="3.30.1440.10:FF:000001">
    <property type="entry name" value="50S ribosomal protein L5"/>
    <property type="match status" value="1"/>
</dbReference>
<dbReference type="EMBL" id="PCYM01000005">
    <property type="protein sequence ID" value="PIR47561.1"/>
    <property type="molecule type" value="Genomic_DNA"/>
</dbReference>
<organism evidence="9 10">
    <name type="scientific">Candidatus Uhrbacteria bacterium CG10_big_fil_rev_8_21_14_0_10_50_16</name>
    <dbReference type="NCBI Taxonomy" id="1975039"/>
    <lineage>
        <taxon>Bacteria</taxon>
        <taxon>Candidatus Uhriibacteriota</taxon>
    </lineage>
</organism>
<dbReference type="Gene3D" id="3.30.1440.10">
    <property type="match status" value="1"/>
</dbReference>
<feature type="domain" description="Large ribosomal subunit protein uL5 N-terminal" evidence="7">
    <location>
        <begin position="24"/>
        <end position="80"/>
    </location>
</feature>
<dbReference type="Proteomes" id="UP000230084">
    <property type="component" value="Unassembled WGS sequence"/>
</dbReference>
<evidence type="ECO:0000256" key="5">
    <source>
        <dbReference type="HAMAP-Rule" id="MF_01333"/>
    </source>
</evidence>
<gene>
    <name evidence="5" type="primary">rplE</name>
    <name evidence="9" type="ORF">COV06_02655</name>
</gene>
<proteinExistence type="inferred from homology"/>
<feature type="domain" description="Large ribosomal subunit protein uL5 C-terminal" evidence="8">
    <location>
        <begin position="84"/>
        <end position="177"/>
    </location>
</feature>
<evidence type="ECO:0000256" key="3">
    <source>
        <dbReference type="ARBA" id="ARBA00023274"/>
    </source>
</evidence>
<dbReference type="GO" id="GO:0006412">
    <property type="term" value="P:translation"/>
    <property type="evidence" value="ECO:0007669"/>
    <property type="project" value="UniProtKB-UniRule"/>
</dbReference>
<evidence type="ECO:0000313" key="9">
    <source>
        <dbReference type="EMBL" id="PIR47561.1"/>
    </source>
</evidence>
<dbReference type="GO" id="GO:0000049">
    <property type="term" value="F:tRNA binding"/>
    <property type="evidence" value="ECO:0007669"/>
    <property type="project" value="UniProtKB-UniRule"/>
</dbReference>
<evidence type="ECO:0000256" key="6">
    <source>
        <dbReference type="RuleBase" id="RU003930"/>
    </source>
</evidence>
<evidence type="ECO:0000259" key="7">
    <source>
        <dbReference type="Pfam" id="PF00281"/>
    </source>
</evidence>
<evidence type="ECO:0000259" key="8">
    <source>
        <dbReference type="Pfam" id="PF00673"/>
    </source>
</evidence>
<keyword evidence="2 5" id="KW-0689">Ribosomal protein</keyword>
<dbReference type="GO" id="GO:1990904">
    <property type="term" value="C:ribonucleoprotein complex"/>
    <property type="evidence" value="ECO:0007669"/>
    <property type="project" value="UniProtKB-KW"/>
</dbReference>
<dbReference type="PIRSF" id="PIRSF002161">
    <property type="entry name" value="Ribosomal_L5"/>
    <property type="match status" value="1"/>
</dbReference>
<accession>A0A2H0RLX8</accession>
<dbReference type="InterPro" id="IPR031310">
    <property type="entry name" value="Ribosomal_uL5_N"/>
</dbReference>
<dbReference type="AlphaFoldDB" id="A0A2H0RLX8"/>
<sequence length="179" mass="20199">MAQLKEYYKKEIVPALQKELGIMNVNALPKIEKVTLNVGLGRGLKDKAYMDTVTSTLTRITGQKPVFTKARKSIATFKIREGMNIGMKVTLRGPRMYDFIEKLVAVTFPRVRDFRGIELTAVDQAGNFNYGFREHVAFPEVPSDEVDRLHGLQVTITTSSKTRENGLALFRALGFPFKK</sequence>
<dbReference type="NCBIfam" id="NF000585">
    <property type="entry name" value="PRK00010.1"/>
    <property type="match status" value="1"/>
</dbReference>
<dbReference type="InterPro" id="IPR020929">
    <property type="entry name" value="Ribosomal_uL5_CS"/>
</dbReference>
<dbReference type="HAMAP" id="MF_01333_B">
    <property type="entry name" value="Ribosomal_uL5_B"/>
    <property type="match status" value="1"/>
</dbReference>
<protein>
    <recommendedName>
        <fullName evidence="4 5">Large ribosomal subunit protein uL5</fullName>
    </recommendedName>
</protein>
<keyword evidence="3 5" id="KW-0687">Ribonucleoprotein</keyword>
<keyword evidence="5" id="KW-0820">tRNA-binding</keyword>
<dbReference type="InterPro" id="IPR031309">
    <property type="entry name" value="Ribosomal_uL5_C"/>
</dbReference>